<name>A0ABZ3HF86_9BACT</name>
<dbReference type="Proteomes" id="UP001447842">
    <property type="component" value="Chromosome"/>
</dbReference>
<protein>
    <recommendedName>
        <fullName evidence="3">CopG family transcriptional regulator</fullName>
    </recommendedName>
</protein>
<keyword evidence="2" id="KW-1185">Reference proteome</keyword>
<accession>A0ABZ3HF86</accession>
<sequence>MDDIMKPKNEITRSLIVDKEVWNESMKYARQRYKMSLSKVVEHLLEEWLSKEKRKPLENERQEKLF</sequence>
<evidence type="ECO:0008006" key="3">
    <source>
        <dbReference type="Google" id="ProtNLM"/>
    </source>
</evidence>
<evidence type="ECO:0000313" key="2">
    <source>
        <dbReference type="Proteomes" id="UP001447842"/>
    </source>
</evidence>
<proteinExistence type="predicted"/>
<reference evidence="1 2" key="1">
    <citation type="submission" date="2024-03" db="EMBL/GenBank/DDBJ databases">
        <title>Sulfurimonas sp. HSL3-1.</title>
        <authorList>
            <person name="Wang S."/>
        </authorList>
    </citation>
    <scope>NUCLEOTIDE SEQUENCE [LARGE SCALE GENOMIC DNA]</scope>
    <source>
        <strain evidence="1 2">HSL3-1</strain>
    </source>
</reference>
<dbReference type="EMBL" id="CP147920">
    <property type="protein sequence ID" value="XAU16312.1"/>
    <property type="molecule type" value="Genomic_DNA"/>
</dbReference>
<dbReference type="RefSeq" id="WP_345971446.1">
    <property type="nucleotide sequence ID" value="NZ_CP147920.1"/>
</dbReference>
<gene>
    <name evidence="1" type="ORF">WCY31_06270</name>
</gene>
<organism evidence="1 2">
    <name type="scientific">Sulfurimonas diazotrophicus</name>
    <dbReference type="NCBI Taxonomy" id="3131939"/>
    <lineage>
        <taxon>Bacteria</taxon>
        <taxon>Pseudomonadati</taxon>
        <taxon>Campylobacterota</taxon>
        <taxon>Epsilonproteobacteria</taxon>
        <taxon>Campylobacterales</taxon>
        <taxon>Sulfurimonadaceae</taxon>
        <taxon>Sulfurimonas</taxon>
    </lineage>
</organism>
<evidence type="ECO:0000313" key="1">
    <source>
        <dbReference type="EMBL" id="XAU16312.1"/>
    </source>
</evidence>